<sequence>MLISEMFCPLVYSSCTSNCTSNLRSSLEEIIEKPTAQALLDPFHHIMMETENPLDVYKKAQWICQKVDKFDLCMNDCSESFEKSTVLNSFGHWTLYCSLLTRPTKSISINTGSVIPINRIIALLMHWRQIKTLIDDALLMSFEQLLKINSNRVYIPAQCFSWRRYRLRHHGRRRKKEKEEKLISRIEENPRATTDKEIGKQKSQAEILKSTENSKTSTARMIVNANLETVTEFVHITNPHGTNEEVLSKYPERNSENKANMGDRLLNEKLPKINEQMKDDNEIIKAYEHTYIKAGSESSFESDVCSRRYAEHIDGFCCKKKISVRNAVVISGLLTGIQLTVNFCMFLTGRCGIEMLDIVCAVVPIILGTVTLFFLFFALLHHSAYSIRPFIVYHILTLLFLSLLGVAYLLFILNVTFILSFVQGLQPFSNMARYLYTISNTSRIVLGMYLIMHIVVNSYCLYVAVGCYISLDNLLRYIRSKCTEVI</sequence>
<keyword evidence="2" id="KW-1185">Reference proteome</keyword>
<feature type="transmembrane region" description="Helical" evidence="1">
    <location>
        <begin position="444"/>
        <end position="471"/>
    </location>
</feature>
<name>A0A1I7XG54_HETBA</name>
<feature type="transmembrane region" description="Helical" evidence="1">
    <location>
        <begin position="355"/>
        <end position="379"/>
    </location>
</feature>
<accession>A0A1I7XG54</accession>
<evidence type="ECO:0000313" key="3">
    <source>
        <dbReference type="WBParaSite" id="Hba_16649"/>
    </source>
</evidence>
<dbReference type="Proteomes" id="UP000095283">
    <property type="component" value="Unplaced"/>
</dbReference>
<reference evidence="3" key="1">
    <citation type="submission" date="2016-11" db="UniProtKB">
        <authorList>
            <consortium name="WormBaseParasite"/>
        </authorList>
    </citation>
    <scope>IDENTIFICATION</scope>
</reference>
<organism evidence="2 3">
    <name type="scientific">Heterorhabditis bacteriophora</name>
    <name type="common">Entomopathogenic nematode worm</name>
    <dbReference type="NCBI Taxonomy" id="37862"/>
    <lineage>
        <taxon>Eukaryota</taxon>
        <taxon>Metazoa</taxon>
        <taxon>Ecdysozoa</taxon>
        <taxon>Nematoda</taxon>
        <taxon>Chromadorea</taxon>
        <taxon>Rhabditida</taxon>
        <taxon>Rhabditina</taxon>
        <taxon>Rhabditomorpha</taxon>
        <taxon>Strongyloidea</taxon>
        <taxon>Heterorhabditidae</taxon>
        <taxon>Heterorhabditis</taxon>
    </lineage>
</organism>
<evidence type="ECO:0000313" key="2">
    <source>
        <dbReference type="Proteomes" id="UP000095283"/>
    </source>
</evidence>
<proteinExistence type="predicted"/>
<keyword evidence="1" id="KW-1133">Transmembrane helix</keyword>
<keyword evidence="1" id="KW-0472">Membrane</keyword>
<protein>
    <submittedName>
        <fullName evidence="3">Choline transporter-like protein</fullName>
    </submittedName>
</protein>
<evidence type="ECO:0000256" key="1">
    <source>
        <dbReference type="SAM" id="Phobius"/>
    </source>
</evidence>
<dbReference type="WBParaSite" id="Hba_16649">
    <property type="protein sequence ID" value="Hba_16649"/>
    <property type="gene ID" value="Hba_16649"/>
</dbReference>
<feature type="transmembrane region" description="Helical" evidence="1">
    <location>
        <begin position="391"/>
        <end position="424"/>
    </location>
</feature>
<dbReference type="AlphaFoldDB" id="A0A1I7XG54"/>
<keyword evidence="1" id="KW-0812">Transmembrane</keyword>